<evidence type="ECO:0000313" key="11">
    <source>
        <dbReference type="EMBL" id="RAY14323.1"/>
    </source>
</evidence>
<dbReference type="PANTHER" id="PTHR32309:SF13">
    <property type="entry name" value="FERRIC ENTEROBACTIN TRANSPORT PROTEIN FEPE"/>
    <property type="match status" value="1"/>
</dbReference>
<reference evidence="11 12" key="1">
    <citation type="submission" date="2018-06" db="EMBL/GenBank/DDBJ databases">
        <title>Actinomadura craniellae sp. nov. isolated from marine sponge Craniella sp.</title>
        <authorList>
            <person name="Li L."/>
            <person name="Xu Q.H."/>
            <person name="Lin H.W."/>
            <person name="Lu Y.H."/>
        </authorList>
    </citation>
    <scope>NUCLEOTIDE SEQUENCE [LARGE SCALE GENOMIC DNA]</scope>
    <source>
        <strain evidence="11 12">LHW63021</strain>
    </source>
</reference>
<keyword evidence="4 9" id="KW-0812">Transmembrane</keyword>
<dbReference type="InterPro" id="IPR027417">
    <property type="entry name" value="P-loop_NTPase"/>
</dbReference>
<keyword evidence="6 9" id="KW-0472">Membrane</keyword>
<dbReference type="InterPro" id="IPR050445">
    <property type="entry name" value="Bact_polysacc_biosynth/exp"/>
</dbReference>
<feature type="coiled-coil region" evidence="7">
    <location>
        <begin position="158"/>
        <end position="185"/>
    </location>
</feature>
<evidence type="ECO:0000256" key="6">
    <source>
        <dbReference type="ARBA" id="ARBA00023136"/>
    </source>
</evidence>
<evidence type="ECO:0000256" key="8">
    <source>
        <dbReference type="SAM" id="MobiDB-lite"/>
    </source>
</evidence>
<evidence type="ECO:0000259" key="10">
    <source>
        <dbReference type="Pfam" id="PF02706"/>
    </source>
</evidence>
<feature type="region of interest" description="Disordered" evidence="8">
    <location>
        <begin position="511"/>
        <end position="564"/>
    </location>
</feature>
<keyword evidence="7" id="KW-0175">Coiled coil</keyword>
<keyword evidence="12" id="KW-1185">Reference proteome</keyword>
<gene>
    <name evidence="11" type="ORF">DPM19_15240</name>
</gene>
<dbReference type="GO" id="GO:0005886">
    <property type="term" value="C:plasma membrane"/>
    <property type="evidence" value="ECO:0007669"/>
    <property type="project" value="UniProtKB-SubCell"/>
</dbReference>
<organism evidence="11 12">
    <name type="scientific">Actinomadura craniellae</name>
    <dbReference type="NCBI Taxonomy" id="2231787"/>
    <lineage>
        <taxon>Bacteria</taxon>
        <taxon>Bacillati</taxon>
        <taxon>Actinomycetota</taxon>
        <taxon>Actinomycetes</taxon>
        <taxon>Streptosporangiales</taxon>
        <taxon>Thermomonosporaceae</taxon>
        <taxon>Actinomadura</taxon>
    </lineage>
</organism>
<evidence type="ECO:0000256" key="2">
    <source>
        <dbReference type="ARBA" id="ARBA00006683"/>
    </source>
</evidence>
<feature type="transmembrane region" description="Helical" evidence="9">
    <location>
        <begin position="245"/>
        <end position="266"/>
    </location>
</feature>
<dbReference type="Pfam" id="PF02706">
    <property type="entry name" value="Wzz"/>
    <property type="match status" value="1"/>
</dbReference>
<evidence type="ECO:0000256" key="7">
    <source>
        <dbReference type="SAM" id="Coils"/>
    </source>
</evidence>
<dbReference type="Proteomes" id="UP000251891">
    <property type="component" value="Unassembled WGS sequence"/>
</dbReference>
<dbReference type="RefSeq" id="WP_111867932.1">
    <property type="nucleotide sequence ID" value="NZ_QLYX01000006.1"/>
</dbReference>
<dbReference type="OrthoDB" id="5171097at2"/>
<evidence type="ECO:0000256" key="3">
    <source>
        <dbReference type="ARBA" id="ARBA00022475"/>
    </source>
</evidence>
<feature type="domain" description="Polysaccharide chain length determinant N-terminal" evidence="10">
    <location>
        <begin position="17"/>
        <end position="93"/>
    </location>
</feature>
<dbReference type="SUPFAM" id="SSF52540">
    <property type="entry name" value="P-loop containing nucleoside triphosphate hydrolases"/>
    <property type="match status" value="1"/>
</dbReference>
<comment type="similarity">
    <text evidence="2">Belongs to the CpsC/CapA family.</text>
</comment>
<sequence>MDTLGPSGTSEVVDYGAVLRRRWRVVLSGALAGLFLAGLYVIVAPKTYTSQASVHVTPTGIQDSPNSNSQIRQGLNLDTEAQIMQSVAVALKARELLDRQRRLPGMRAEQLRQKVSVTVPPNSTILVVSFAGSNPRDAAAGAQALAEGYLNHRKQVAEENLASQINRLSEQIKNLNTKLQQGIANLGRQTRAGARRNYLAAQLNLMNRQLTDFQSRQDSLQSLTVLPGRVISSASVPQRASSPNIPLLLGSGLVLGLLAGLTGGMFRDRLDRRVRSAADVERLVDLPVLLDLIDVAGRDQSKKKAWLGLLPARSRAGQAFHELGHTIDATLGAGNHVILVTGASPGRGGAVVAANLAAALARTESGVALICANLHSSVSARLLGIPNGPGLAELLLRSKTVREVVQRPAELDRLRVIPPGFADELASERLQTAAMTNLVAELRKGVKYIVIEAPSASVSADAQALAEVADASVIVIEAPRARDVEINESVSRLDRMRVAVLGAVVVQEQGAAVEPGGGKHSDESPSPSAAAPKAKARSTKSAEPSQNERPPRSSAGKPTAGTGS</sequence>
<comment type="caution">
    <text evidence="11">The sequence shown here is derived from an EMBL/GenBank/DDBJ whole genome shotgun (WGS) entry which is preliminary data.</text>
</comment>
<dbReference type="InterPro" id="IPR003856">
    <property type="entry name" value="LPS_length_determ_N"/>
</dbReference>
<keyword evidence="5 9" id="KW-1133">Transmembrane helix</keyword>
<dbReference type="EMBL" id="QLYX01000006">
    <property type="protein sequence ID" value="RAY14323.1"/>
    <property type="molecule type" value="Genomic_DNA"/>
</dbReference>
<protein>
    <recommendedName>
        <fullName evidence="10">Polysaccharide chain length determinant N-terminal domain-containing protein</fullName>
    </recommendedName>
</protein>
<dbReference type="Gene3D" id="3.40.50.300">
    <property type="entry name" value="P-loop containing nucleotide triphosphate hydrolases"/>
    <property type="match status" value="1"/>
</dbReference>
<accession>A0A365H7T4</accession>
<evidence type="ECO:0000256" key="5">
    <source>
        <dbReference type="ARBA" id="ARBA00022989"/>
    </source>
</evidence>
<dbReference type="AlphaFoldDB" id="A0A365H7T4"/>
<evidence type="ECO:0000256" key="1">
    <source>
        <dbReference type="ARBA" id="ARBA00004651"/>
    </source>
</evidence>
<evidence type="ECO:0000313" key="12">
    <source>
        <dbReference type="Proteomes" id="UP000251891"/>
    </source>
</evidence>
<feature type="transmembrane region" description="Helical" evidence="9">
    <location>
        <begin position="25"/>
        <end position="43"/>
    </location>
</feature>
<comment type="subcellular location">
    <subcellularLocation>
        <location evidence="1">Cell membrane</location>
        <topology evidence="1">Multi-pass membrane protein</topology>
    </subcellularLocation>
</comment>
<keyword evidence="3" id="KW-1003">Cell membrane</keyword>
<proteinExistence type="inferred from homology"/>
<evidence type="ECO:0000256" key="9">
    <source>
        <dbReference type="SAM" id="Phobius"/>
    </source>
</evidence>
<feature type="compositionally biased region" description="Low complexity" evidence="8">
    <location>
        <begin position="524"/>
        <end position="533"/>
    </location>
</feature>
<dbReference type="GO" id="GO:0004713">
    <property type="term" value="F:protein tyrosine kinase activity"/>
    <property type="evidence" value="ECO:0007669"/>
    <property type="project" value="TreeGrafter"/>
</dbReference>
<evidence type="ECO:0000256" key="4">
    <source>
        <dbReference type="ARBA" id="ARBA00022692"/>
    </source>
</evidence>
<dbReference type="PANTHER" id="PTHR32309">
    <property type="entry name" value="TYROSINE-PROTEIN KINASE"/>
    <property type="match status" value="1"/>
</dbReference>
<name>A0A365H7T4_9ACTN</name>